<keyword evidence="3" id="KW-1185">Reference proteome</keyword>
<dbReference type="InterPro" id="IPR032675">
    <property type="entry name" value="LRR_dom_sf"/>
</dbReference>
<organism evidence="2 3">
    <name type="scientific">Paramarasmius palmivorus</name>
    <dbReference type="NCBI Taxonomy" id="297713"/>
    <lineage>
        <taxon>Eukaryota</taxon>
        <taxon>Fungi</taxon>
        <taxon>Dikarya</taxon>
        <taxon>Basidiomycota</taxon>
        <taxon>Agaricomycotina</taxon>
        <taxon>Agaricomycetes</taxon>
        <taxon>Agaricomycetidae</taxon>
        <taxon>Agaricales</taxon>
        <taxon>Marasmiineae</taxon>
        <taxon>Marasmiaceae</taxon>
        <taxon>Paramarasmius</taxon>
    </lineage>
</organism>
<name>A0AAW0D408_9AGAR</name>
<evidence type="ECO:0000313" key="3">
    <source>
        <dbReference type="Proteomes" id="UP001383192"/>
    </source>
</evidence>
<feature type="coiled-coil region" evidence="1">
    <location>
        <begin position="69"/>
        <end position="103"/>
    </location>
</feature>
<dbReference type="EMBL" id="JAYKXP010000022">
    <property type="protein sequence ID" value="KAK7046013.1"/>
    <property type="molecule type" value="Genomic_DNA"/>
</dbReference>
<evidence type="ECO:0000313" key="2">
    <source>
        <dbReference type="EMBL" id="KAK7046013.1"/>
    </source>
</evidence>
<dbReference type="SUPFAM" id="SSF52047">
    <property type="entry name" value="RNI-like"/>
    <property type="match status" value="1"/>
</dbReference>
<dbReference type="Proteomes" id="UP001383192">
    <property type="component" value="Unassembled WGS sequence"/>
</dbReference>
<proteinExistence type="predicted"/>
<gene>
    <name evidence="2" type="ORF">VNI00_007008</name>
</gene>
<reference evidence="2 3" key="1">
    <citation type="submission" date="2024-01" db="EMBL/GenBank/DDBJ databases">
        <title>A draft genome for a cacao thread blight-causing isolate of Paramarasmius palmivorus.</title>
        <authorList>
            <person name="Baruah I.K."/>
            <person name="Bukari Y."/>
            <person name="Amoako-Attah I."/>
            <person name="Meinhardt L.W."/>
            <person name="Bailey B.A."/>
            <person name="Cohen S.P."/>
        </authorList>
    </citation>
    <scope>NUCLEOTIDE SEQUENCE [LARGE SCALE GENOMIC DNA]</scope>
    <source>
        <strain evidence="2 3">GH-12</strain>
    </source>
</reference>
<evidence type="ECO:0008006" key="4">
    <source>
        <dbReference type="Google" id="ProtNLM"/>
    </source>
</evidence>
<keyword evidence="1" id="KW-0175">Coiled coil</keyword>
<protein>
    <recommendedName>
        <fullName evidence="4">F-box domain-containing protein</fullName>
    </recommendedName>
</protein>
<evidence type="ECO:0000256" key="1">
    <source>
        <dbReference type="SAM" id="Coils"/>
    </source>
</evidence>
<accession>A0AAW0D408</accession>
<comment type="caution">
    <text evidence="2">The sequence shown here is derived from an EMBL/GenBank/DDBJ whole genome shotgun (WGS) entry which is preliminary data.</text>
</comment>
<dbReference type="Gene3D" id="3.80.10.10">
    <property type="entry name" value="Ribonuclease Inhibitor"/>
    <property type="match status" value="1"/>
</dbReference>
<dbReference type="AlphaFoldDB" id="A0AAW0D408"/>
<sequence length="616" mass="70624">MSSKSEWLMKLLKVMSQPKISTILCTQCNAFIECPTPPPKPHTIRSEYAPSQQEIAPTRALIEEEKLVLKKYDAEIKRIRGALDQLEADRKQIKERIRARKGTLSMLRRLPVEVLERIFTFACTEASTAYMRPASVDGYSLLISAYHEMPLRAPAYFISRTSSHWRQIVTRMPHAWSSIHLDIRCGLPYSVTRIIKLYLRNARSAPLKIGIAESDKSERDSREERGFGPGLPYSRAYLDEYSVGAYRLLFSCMARCMELDLDVNWEVLHKDLIGQPHLAFPALRRFRDRIDVTGQAQSGPDANWFWDALNGTQELEFVDTFREPHPLIPLHQLTSLQIAKLHGIEHVFPILKNTTKLESLRILEFEGLREGKTNHQPPDEPLALRHLSIRSSDDLWYFDHLFRSLEPVMSLRTLEWIGIDSHQQIYEEQFEIPSWFIYFLQASSNILQELTLNFGQLHFTDSSMSEVLQSCPNLTYFNVSLSGDNVVGSKAAPCIAHMLSKLYVSASSSTILVPKLTRLFIHENNSNLNFLVAEVLLRMASLRSRSGLARSGRMADVVPLARVHLSYSPIGWRTGEGEESWSYEVSPFRDASIQQRMDELKEDGTICTLEERKPKW</sequence>